<dbReference type="SUPFAM" id="SSF55486">
    <property type="entry name" value="Metalloproteases ('zincins'), catalytic domain"/>
    <property type="match status" value="1"/>
</dbReference>
<evidence type="ECO:0000256" key="9">
    <source>
        <dbReference type="ARBA" id="ARBA00023157"/>
    </source>
</evidence>
<evidence type="ECO:0000259" key="15">
    <source>
        <dbReference type="PROSITE" id="PS50214"/>
    </source>
</evidence>
<dbReference type="PROSITE" id="PS50215">
    <property type="entry name" value="ADAM_MEPRO"/>
    <property type="match status" value="1"/>
</dbReference>
<evidence type="ECO:0000256" key="8">
    <source>
        <dbReference type="ARBA" id="ARBA00023136"/>
    </source>
</evidence>
<dbReference type="GO" id="GO:0042734">
    <property type="term" value="C:presynaptic membrane"/>
    <property type="evidence" value="ECO:0007669"/>
    <property type="project" value="TreeGrafter"/>
</dbReference>
<dbReference type="Pfam" id="PF01421">
    <property type="entry name" value="Reprolysin"/>
    <property type="match status" value="1"/>
</dbReference>
<evidence type="ECO:0000256" key="7">
    <source>
        <dbReference type="ARBA" id="ARBA00022989"/>
    </source>
</evidence>
<evidence type="ECO:0000313" key="18">
    <source>
        <dbReference type="Proteomes" id="UP000326458"/>
    </source>
</evidence>
<protein>
    <recommendedName>
        <fullName evidence="19">EGF-like domain-containing protein</fullName>
    </recommendedName>
</protein>
<dbReference type="Gene3D" id="4.10.70.10">
    <property type="entry name" value="Disintegrin domain"/>
    <property type="match status" value="1"/>
</dbReference>
<dbReference type="InterPro" id="IPR024079">
    <property type="entry name" value="MetalloPept_cat_dom_sf"/>
</dbReference>
<evidence type="ECO:0000256" key="4">
    <source>
        <dbReference type="ARBA" id="ARBA00022685"/>
    </source>
</evidence>
<dbReference type="GO" id="GO:0006508">
    <property type="term" value="P:proteolysis"/>
    <property type="evidence" value="ECO:0007669"/>
    <property type="project" value="InterPro"/>
</dbReference>
<organism evidence="17 18">
    <name type="scientific">Muntiacus muntjak</name>
    <name type="common">Barking deer</name>
    <name type="synonym">Indian muntjac</name>
    <dbReference type="NCBI Taxonomy" id="9888"/>
    <lineage>
        <taxon>Eukaryota</taxon>
        <taxon>Metazoa</taxon>
        <taxon>Chordata</taxon>
        <taxon>Craniata</taxon>
        <taxon>Vertebrata</taxon>
        <taxon>Euteleostomi</taxon>
        <taxon>Mammalia</taxon>
        <taxon>Eutheria</taxon>
        <taxon>Laurasiatheria</taxon>
        <taxon>Artiodactyla</taxon>
        <taxon>Ruminantia</taxon>
        <taxon>Pecora</taxon>
        <taxon>Cervidae</taxon>
        <taxon>Muntiacinae</taxon>
        <taxon>Muntiacus</taxon>
    </lineage>
</organism>
<dbReference type="InterPro" id="IPR001762">
    <property type="entry name" value="Disintegrin_dom"/>
</dbReference>
<evidence type="ECO:0000256" key="13">
    <source>
        <dbReference type="SAM" id="Phobius"/>
    </source>
</evidence>
<keyword evidence="5 13" id="KW-0812">Transmembrane</keyword>
<dbReference type="Gene3D" id="2.10.25.10">
    <property type="entry name" value="Laminin"/>
    <property type="match status" value="1"/>
</dbReference>
<dbReference type="PROSITE" id="PS50214">
    <property type="entry name" value="DISINTEGRIN_2"/>
    <property type="match status" value="1"/>
</dbReference>
<evidence type="ECO:0000256" key="12">
    <source>
        <dbReference type="PROSITE-ProRule" id="PRU00076"/>
    </source>
</evidence>
<dbReference type="PANTHER" id="PTHR11905:SF13">
    <property type="entry name" value="DISINTEGRIN AND METALLOPROTEINASE DOMAIN-CONTAINING PROTEIN 23"/>
    <property type="match status" value="1"/>
</dbReference>
<feature type="disulfide bond" evidence="11">
    <location>
        <begin position="441"/>
        <end position="461"/>
    </location>
</feature>
<dbReference type="GO" id="GO:0004222">
    <property type="term" value="F:metalloendopeptidase activity"/>
    <property type="evidence" value="ECO:0007669"/>
    <property type="project" value="InterPro"/>
</dbReference>
<dbReference type="InterPro" id="IPR006586">
    <property type="entry name" value="ADAM_Cys-rich"/>
</dbReference>
<dbReference type="Pfam" id="PF00200">
    <property type="entry name" value="Disintegrin"/>
    <property type="match status" value="1"/>
</dbReference>
<keyword evidence="8 13" id="KW-0472">Membrane</keyword>
<evidence type="ECO:0000259" key="14">
    <source>
        <dbReference type="PROSITE" id="PS50026"/>
    </source>
</evidence>
<dbReference type="SMART" id="SM00050">
    <property type="entry name" value="DISIN"/>
    <property type="match status" value="1"/>
</dbReference>
<dbReference type="EMBL" id="VCEA01000001">
    <property type="protein sequence ID" value="KAB0359504.1"/>
    <property type="molecule type" value="Genomic_DNA"/>
</dbReference>
<dbReference type="Proteomes" id="UP000326458">
    <property type="component" value="Unassembled WGS sequence"/>
</dbReference>
<evidence type="ECO:0000256" key="2">
    <source>
        <dbReference type="ARBA" id="ARBA00022475"/>
    </source>
</evidence>
<feature type="domain" description="Peptidase M12B" evidence="16">
    <location>
        <begin position="216"/>
        <end position="377"/>
    </location>
</feature>
<evidence type="ECO:0000256" key="10">
    <source>
        <dbReference type="ARBA" id="ARBA00023180"/>
    </source>
</evidence>
<gene>
    <name evidence="17" type="ORF">FD754_003660</name>
</gene>
<feature type="transmembrane region" description="Helical" evidence="13">
    <location>
        <begin position="58"/>
        <end position="77"/>
    </location>
</feature>
<evidence type="ECO:0000259" key="16">
    <source>
        <dbReference type="PROSITE" id="PS50215"/>
    </source>
</evidence>
<keyword evidence="10" id="KW-0325">Glycoprotein</keyword>
<evidence type="ECO:0000256" key="6">
    <source>
        <dbReference type="ARBA" id="ARBA00022729"/>
    </source>
</evidence>
<dbReference type="PROSITE" id="PS50026">
    <property type="entry name" value="EGF_3"/>
    <property type="match status" value="1"/>
</dbReference>
<comment type="subcellular location">
    <subcellularLocation>
        <location evidence="1">Cell membrane</location>
        <topology evidence="1">Single-pass type I membrane protein</topology>
    </subcellularLocation>
</comment>
<dbReference type="Pfam" id="PF08516">
    <property type="entry name" value="ADAM_CR"/>
    <property type="match status" value="1"/>
</dbReference>
<keyword evidence="2" id="KW-1003">Cell membrane</keyword>
<accession>A0A5N3WDF1</accession>
<dbReference type="PANTHER" id="PTHR11905">
    <property type="entry name" value="ADAM A DISINTEGRIN AND METALLOPROTEASE DOMAIN"/>
    <property type="match status" value="1"/>
</dbReference>
<feature type="domain" description="EGF-like" evidence="14">
    <location>
        <begin position="613"/>
        <end position="650"/>
    </location>
</feature>
<sequence length="720" mass="80532">MWELDSPPRDQTCAPCTFLAGENHRLQAMRLPRFHSSVNISDCLLQYWVDISHYKSELLVPLSLVFLIILNVIFYSLSLSSTSYMGVLSSLFFNLDYYNIFPTDYAWYYKNFISDRSALRHTLHFKNISNFKDMVHTLFGSFEDCRSSLAHANNFAKSVVNLVDSVSILVFLNLRHRWAFLVAQQLTNYFFKDMTFNSLLVSALPSFWPQICFSPSIYKEQLNTRVVLVAVETWTERDHIDITTNLVQMLHEFSKYRQRIRQRADAVHLISRVTFHYKRSSLSYFGGVCSHTRGVGVNEYGLPMAVAQVLSQSLAQNLGIQWEPSSRKPKCDCTESWGGCIMEETGVSHSRKFSKCSILEYRDFLLRGGGACLFNRPTKLFEPTECGNGYVEAGEECDCGIHVECYGLCCKKCSLSNGAHCSDGPCCNNTSCLFQPRGYECRDAVNGCDITEYCTGDSGQCPPNLHKQDGYACNQNQGRCYNGECKTRDNQCQYIWGTKASGSDKFCYEKLNTEGTEKGNCGKDGDRWIQCSKHDVFCGFLLCTNLTRAPRIGQLQGEIIPTSFYHQGRVIDCSGAHVVLDDDTDVGYVEDGTPCGPSMMCLDRKCLQIQALNMSSCPLDSKGKVCSGHGVCSNEATCICDFTWAGTDCSIRDPVRNLHPPKDEGPKGPSATNLIIGSIAGAILVAAIVLGGTGWGFKYLCPEMGQKRRNMEPQISSSAR</sequence>
<dbReference type="FunFam" id="3.40.390.10:FF:000014">
    <property type="entry name" value="disintegrin and metalloproteinase domain-containing protein 11"/>
    <property type="match status" value="1"/>
</dbReference>
<dbReference type="AlphaFoldDB" id="A0A5N3WDF1"/>
<dbReference type="PROSITE" id="PS00022">
    <property type="entry name" value="EGF_1"/>
    <property type="match status" value="1"/>
</dbReference>
<dbReference type="Pfam" id="PF07974">
    <property type="entry name" value="EGF_2"/>
    <property type="match status" value="1"/>
</dbReference>
<name>A0A5N3WDF1_MUNMU</name>
<keyword evidence="6" id="KW-0732">Signal</keyword>
<keyword evidence="9 12" id="KW-1015">Disulfide bond</keyword>
<evidence type="ECO:0000256" key="5">
    <source>
        <dbReference type="ARBA" id="ARBA00022692"/>
    </source>
</evidence>
<dbReference type="SUPFAM" id="SSF57552">
    <property type="entry name" value="Blood coagulation inhibitor (disintegrin)"/>
    <property type="match status" value="1"/>
</dbReference>
<feature type="transmembrane region" description="Helical" evidence="13">
    <location>
        <begin position="674"/>
        <end position="701"/>
    </location>
</feature>
<keyword evidence="7 13" id="KW-1133">Transmembrane helix</keyword>
<dbReference type="FunFam" id="2.10.25.10:FF:000147">
    <property type="entry name" value="Disintegrin and metalloproteinase domain-containing protein 11"/>
    <property type="match status" value="1"/>
</dbReference>
<dbReference type="InterPro" id="IPR001590">
    <property type="entry name" value="Peptidase_M12B"/>
</dbReference>
<evidence type="ECO:0000256" key="1">
    <source>
        <dbReference type="ARBA" id="ARBA00004251"/>
    </source>
</evidence>
<evidence type="ECO:0008006" key="19">
    <source>
        <dbReference type="Google" id="ProtNLM"/>
    </source>
</evidence>
<dbReference type="InterPro" id="IPR000742">
    <property type="entry name" value="EGF"/>
</dbReference>
<reference evidence="17 18" key="1">
    <citation type="submission" date="2019-06" db="EMBL/GenBank/DDBJ databases">
        <title>Discovery of a novel chromosome fission-fusion reversal in muntjac.</title>
        <authorList>
            <person name="Mudd A.B."/>
            <person name="Bredeson J.V."/>
            <person name="Baum R."/>
            <person name="Hockemeyer D."/>
            <person name="Rokhsar D.S."/>
        </authorList>
    </citation>
    <scope>NUCLEOTIDE SEQUENCE [LARGE SCALE GENOMIC DNA]</scope>
    <source>
        <strain evidence="17">UTSW_UCB_Mm</strain>
        <tissue evidence="17">Fibroblast cell line</tissue>
    </source>
</reference>
<keyword evidence="18" id="KW-1185">Reference proteome</keyword>
<keyword evidence="4" id="KW-0165">Cleavage on pair of basic residues</keyword>
<evidence type="ECO:0000313" key="17">
    <source>
        <dbReference type="EMBL" id="KAB0359504.1"/>
    </source>
</evidence>
<comment type="caution">
    <text evidence="12">Lacks conserved residue(s) required for the propagation of feature annotation.</text>
</comment>
<dbReference type="InterPro" id="IPR034027">
    <property type="entry name" value="Reprolysin_adamalysin"/>
</dbReference>
<evidence type="ECO:0000256" key="11">
    <source>
        <dbReference type="PROSITE-ProRule" id="PRU00068"/>
    </source>
</evidence>
<feature type="disulfide bond" evidence="12">
    <location>
        <begin position="640"/>
        <end position="649"/>
    </location>
</feature>
<proteinExistence type="predicted"/>
<dbReference type="SMART" id="SM00608">
    <property type="entry name" value="ACR"/>
    <property type="match status" value="1"/>
</dbReference>
<dbReference type="CDD" id="cd04269">
    <property type="entry name" value="ZnMc_adamalysin_II_like"/>
    <property type="match status" value="1"/>
</dbReference>
<comment type="caution">
    <text evidence="17">The sequence shown here is derived from an EMBL/GenBank/DDBJ whole genome shotgun (WGS) entry which is preliminary data.</text>
</comment>
<feature type="domain" description="Disintegrin" evidence="15">
    <location>
        <begin position="383"/>
        <end position="469"/>
    </location>
</feature>
<dbReference type="InterPro" id="IPR036436">
    <property type="entry name" value="Disintegrin_dom_sf"/>
</dbReference>
<evidence type="ECO:0000256" key="3">
    <source>
        <dbReference type="ARBA" id="ARBA00022536"/>
    </source>
</evidence>
<dbReference type="FunFam" id="4.10.70.10:FF:000001">
    <property type="entry name" value="Disintegrin and metalloproteinase domain-containing protein 22"/>
    <property type="match status" value="1"/>
</dbReference>
<dbReference type="Gene3D" id="3.40.390.10">
    <property type="entry name" value="Collagenase (Catalytic Domain)"/>
    <property type="match status" value="1"/>
</dbReference>
<keyword evidence="3 12" id="KW-0245">EGF-like domain</keyword>
<dbReference type="InterPro" id="IPR013111">
    <property type="entry name" value="EGF_extracell"/>
</dbReference>